<evidence type="ECO:0000256" key="2">
    <source>
        <dbReference type="ARBA" id="ARBA00038210"/>
    </source>
</evidence>
<dbReference type="GO" id="GO:0005737">
    <property type="term" value="C:cytoplasm"/>
    <property type="evidence" value="ECO:0007669"/>
    <property type="project" value="TreeGrafter"/>
</dbReference>
<dbReference type="GO" id="GO:0031145">
    <property type="term" value="P:anaphase-promoting complex-dependent catabolic process"/>
    <property type="evidence" value="ECO:0007669"/>
    <property type="project" value="TreeGrafter"/>
</dbReference>
<reference evidence="6" key="1">
    <citation type="journal article" date="2018" name="Nat. Microbiol.">
        <title>Leveraging single-cell genomics to expand the fungal tree of life.</title>
        <authorList>
            <person name="Ahrendt S.R."/>
            <person name="Quandt C.A."/>
            <person name="Ciobanu D."/>
            <person name="Clum A."/>
            <person name="Salamov A."/>
            <person name="Andreopoulos B."/>
            <person name="Cheng J.F."/>
            <person name="Woyke T."/>
            <person name="Pelin A."/>
            <person name="Henrissat B."/>
            <person name="Reynolds N.K."/>
            <person name="Benny G.L."/>
            <person name="Smith M.E."/>
            <person name="James T.Y."/>
            <person name="Grigoriev I.V."/>
        </authorList>
    </citation>
    <scope>NUCLEOTIDE SEQUENCE [LARGE SCALE GENOMIC DNA]</scope>
    <source>
        <strain evidence="6">RSA 468</strain>
    </source>
</reference>
<dbReference type="InterPro" id="IPR011990">
    <property type="entry name" value="TPR-like_helical_dom_sf"/>
</dbReference>
<dbReference type="EMBL" id="ML002421">
    <property type="protein sequence ID" value="RKP37974.1"/>
    <property type="molecule type" value="Genomic_DNA"/>
</dbReference>
<dbReference type="AlphaFoldDB" id="A0A4P9ZWF8"/>
<dbReference type="STRING" id="215637.A0A4P9ZWF8"/>
<dbReference type="InterPro" id="IPR019734">
    <property type="entry name" value="TPR_rpt"/>
</dbReference>
<dbReference type="SMART" id="SM00028">
    <property type="entry name" value="TPR"/>
    <property type="match status" value="6"/>
</dbReference>
<sequence length="370" mass="41703">ADRFVCALLLGFARAYQAAAHNRCRPAVDHFERLPPTIRASARVMTQLGRLYFELGDYPRAESHFNWAWEHQPYRVEGLEAYSTLLWHTRQLTALSHLAHTLAALHRRTPEAWCAVGNCFSLQCQHAAALGCFERASQLDSQFVYAYTLAGHEHIAYQQDWTQAQQCFRTALRLDPRHYNAWYGLGLTFHQCDQEDLAAFHFTRALELYPHNPTLHCALGMVREKQQDHTAALAHYERAIEAAATHGAGAGPDTSLPSHYHPQAGFARFKRASLLVQAERYHEALADLALLKAAVPHEANIYFLAAQIHQHLNQADQAVLCYGWALDLDPQSAPLITEAMEKLDVDLRTTMLSSRPSTPEPNGLSAEPFF</sequence>
<comment type="similarity">
    <text evidence="2">Belongs to the APC3/CDC27 family.</text>
</comment>
<evidence type="ECO:0000313" key="5">
    <source>
        <dbReference type="EMBL" id="RKP37974.1"/>
    </source>
</evidence>
<dbReference type="PANTHER" id="PTHR12558">
    <property type="entry name" value="CELL DIVISION CYCLE 16,23,27"/>
    <property type="match status" value="1"/>
</dbReference>
<dbReference type="Pfam" id="PF13432">
    <property type="entry name" value="TPR_16"/>
    <property type="match status" value="1"/>
</dbReference>
<gene>
    <name evidence="5" type="ORF">BJ085DRAFT_24277</name>
</gene>
<accession>A0A4P9ZWF8</accession>
<evidence type="ECO:0000256" key="3">
    <source>
        <dbReference type="PROSITE-ProRule" id="PRU00339"/>
    </source>
</evidence>
<feature type="repeat" description="TPR" evidence="3">
    <location>
        <begin position="179"/>
        <end position="212"/>
    </location>
</feature>
<dbReference type="Proteomes" id="UP000268162">
    <property type="component" value="Unassembled WGS sequence"/>
</dbReference>
<organism evidence="5 6">
    <name type="scientific">Dimargaris cristalligena</name>
    <dbReference type="NCBI Taxonomy" id="215637"/>
    <lineage>
        <taxon>Eukaryota</taxon>
        <taxon>Fungi</taxon>
        <taxon>Fungi incertae sedis</taxon>
        <taxon>Zoopagomycota</taxon>
        <taxon>Kickxellomycotina</taxon>
        <taxon>Dimargaritomycetes</taxon>
        <taxon>Dimargaritales</taxon>
        <taxon>Dimargaritaceae</taxon>
        <taxon>Dimargaris</taxon>
    </lineage>
</organism>
<feature type="repeat" description="TPR" evidence="3">
    <location>
        <begin position="42"/>
        <end position="75"/>
    </location>
</feature>
<feature type="chain" id="PRO_5020921538" evidence="4">
    <location>
        <begin position="21"/>
        <end position="370"/>
    </location>
</feature>
<feature type="repeat" description="TPR" evidence="3">
    <location>
        <begin position="299"/>
        <end position="332"/>
    </location>
</feature>
<feature type="non-terminal residue" evidence="5">
    <location>
        <position position="1"/>
    </location>
</feature>
<keyword evidence="4" id="KW-0732">Signal</keyword>
<evidence type="ECO:0000256" key="1">
    <source>
        <dbReference type="ARBA" id="ARBA00022803"/>
    </source>
</evidence>
<protein>
    <submittedName>
        <fullName evidence="5">Uncharacterized protein</fullName>
    </submittedName>
</protein>
<keyword evidence="1 3" id="KW-0802">TPR repeat</keyword>
<name>A0A4P9ZWF8_9FUNG</name>
<dbReference type="GO" id="GO:0005680">
    <property type="term" value="C:anaphase-promoting complex"/>
    <property type="evidence" value="ECO:0007669"/>
    <property type="project" value="UniProtKB-ARBA"/>
</dbReference>
<dbReference type="SUPFAM" id="SSF48452">
    <property type="entry name" value="TPR-like"/>
    <property type="match status" value="3"/>
</dbReference>
<dbReference type="PANTHER" id="PTHR12558:SF13">
    <property type="entry name" value="CELL DIVISION CYCLE PROTEIN 27 HOMOLOG"/>
    <property type="match status" value="1"/>
</dbReference>
<dbReference type="GO" id="GO:0016567">
    <property type="term" value="P:protein ubiquitination"/>
    <property type="evidence" value="ECO:0007669"/>
    <property type="project" value="TreeGrafter"/>
</dbReference>
<dbReference type="Gene3D" id="1.25.40.10">
    <property type="entry name" value="Tetratricopeptide repeat domain"/>
    <property type="match status" value="3"/>
</dbReference>
<proteinExistence type="inferred from homology"/>
<dbReference type="Pfam" id="PF13181">
    <property type="entry name" value="TPR_8"/>
    <property type="match status" value="2"/>
</dbReference>
<feature type="signal peptide" evidence="4">
    <location>
        <begin position="1"/>
        <end position="20"/>
    </location>
</feature>
<dbReference type="GO" id="GO:0007091">
    <property type="term" value="P:metaphase/anaphase transition of mitotic cell cycle"/>
    <property type="evidence" value="ECO:0007669"/>
    <property type="project" value="TreeGrafter"/>
</dbReference>
<dbReference type="GO" id="GO:0051301">
    <property type="term" value="P:cell division"/>
    <property type="evidence" value="ECO:0007669"/>
    <property type="project" value="TreeGrafter"/>
</dbReference>
<keyword evidence="6" id="KW-1185">Reference proteome</keyword>
<evidence type="ECO:0000313" key="6">
    <source>
        <dbReference type="Proteomes" id="UP000268162"/>
    </source>
</evidence>
<evidence type="ECO:0000256" key="4">
    <source>
        <dbReference type="SAM" id="SignalP"/>
    </source>
</evidence>
<dbReference type="PROSITE" id="PS50005">
    <property type="entry name" value="TPR"/>
    <property type="match status" value="3"/>
</dbReference>